<evidence type="ECO:0000313" key="1">
    <source>
        <dbReference type="WBParaSite" id="SSTP_0001283900.1"/>
    </source>
</evidence>
<proteinExistence type="predicted"/>
<protein>
    <submittedName>
        <fullName evidence="1">Uncharacterized protein</fullName>
    </submittedName>
</protein>
<name>A0A0K0ETR3_STRER</name>
<organism evidence="1">
    <name type="scientific">Strongyloides stercoralis</name>
    <name type="common">Threadworm</name>
    <dbReference type="NCBI Taxonomy" id="6248"/>
    <lineage>
        <taxon>Eukaryota</taxon>
        <taxon>Metazoa</taxon>
        <taxon>Ecdysozoa</taxon>
        <taxon>Nematoda</taxon>
        <taxon>Chromadorea</taxon>
        <taxon>Rhabditida</taxon>
        <taxon>Tylenchina</taxon>
        <taxon>Panagrolaimomorpha</taxon>
        <taxon>Strongyloidoidea</taxon>
        <taxon>Strongyloididae</taxon>
        <taxon>Strongyloides</taxon>
    </lineage>
</organism>
<reference evidence="1" key="1">
    <citation type="submission" date="2015-08" db="UniProtKB">
        <authorList>
            <consortium name="WormBaseParasite"/>
        </authorList>
    </citation>
    <scope>IDENTIFICATION</scope>
</reference>
<dbReference type="WBParaSite" id="SSTP_0001283900.1">
    <property type="protein sequence ID" value="SSTP_0001283900.1"/>
    <property type="gene ID" value="SSTP_0001283900"/>
</dbReference>
<accession>A0A0K0ETR3</accession>
<sequence>MVLKKTCEIYLDLLKDVDEVHEQALQFKSSTEYNGIASNVLHKTMVLVIIYERIEINIILSISNNLSNNKITSLDYGSVSNVIIILINE</sequence>
<dbReference type="AlphaFoldDB" id="A0A0K0ETR3"/>